<dbReference type="GeneID" id="66064305"/>
<dbReference type="KEGG" id="uvi:66064305"/>
<protein>
    <submittedName>
        <fullName evidence="1">Uncharacterized protein</fullName>
    </submittedName>
</protein>
<dbReference type="AlphaFoldDB" id="A0A8E5HPN2"/>
<keyword evidence="2" id="KW-1185">Reference proteome</keyword>
<reference evidence="1" key="1">
    <citation type="submission" date="2020-03" db="EMBL/GenBank/DDBJ databases">
        <title>A mixture of massive structural variations and highly conserved coding sequences in Ustilaginoidea virens genome.</title>
        <authorList>
            <person name="Zhang K."/>
            <person name="Zhao Z."/>
            <person name="Zhang Z."/>
            <person name="Li Y."/>
            <person name="Hsiang T."/>
            <person name="Sun W."/>
        </authorList>
    </citation>
    <scope>NUCLEOTIDE SEQUENCE</scope>
    <source>
        <strain evidence="1">UV-8b</strain>
    </source>
</reference>
<dbReference type="Proteomes" id="UP000027002">
    <property type="component" value="Chromosome 3"/>
</dbReference>
<evidence type="ECO:0000313" key="1">
    <source>
        <dbReference type="EMBL" id="QUC19286.1"/>
    </source>
</evidence>
<evidence type="ECO:0000313" key="2">
    <source>
        <dbReference type="Proteomes" id="UP000027002"/>
    </source>
</evidence>
<sequence>MRIAAAAVAFGALGAAFTPLPPKFFNEPASPWSKPSAPLPIQPSEQDLAGLCDKATNRCHYIKQTEDGKSFQVKVANCNQTCTGAAHACSADEKTNSVTCS</sequence>
<gene>
    <name evidence="1" type="ORF">UV8b_03527</name>
</gene>
<proteinExistence type="predicted"/>
<dbReference type="RefSeq" id="XP_042996959.1">
    <property type="nucleotide sequence ID" value="XM_043141025.1"/>
</dbReference>
<accession>A0A8E5HPN2</accession>
<name>A0A8E5HPN2_USTVR</name>
<dbReference type="EMBL" id="CP072755">
    <property type="protein sequence ID" value="QUC19286.1"/>
    <property type="molecule type" value="Genomic_DNA"/>
</dbReference>
<organism evidence="1 2">
    <name type="scientific">Ustilaginoidea virens</name>
    <name type="common">Rice false smut fungus</name>
    <name type="synonym">Villosiclava virens</name>
    <dbReference type="NCBI Taxonomy" id="1159556"/>
    <lineage>
        <taxon>Eukaryota</taxon>
        <taxon>Fungi</taxon>
        <taxon>Dikarya</taxon>
        <taxon>Ascomycota</taxon>
        <taxon>Pezizomycotina</taxon>
        <taxon>Sordariomycetes</taxon>
        <taxon>Hypocreomycetidae</taxon>
        <taxon>Hypocreales</taxon>
        <taxon>Clavicipitaceae</taxon>
        <taxon>Ustilaginoidea</taxon>
    </lineage>
</organism>